<feature type="compositionally biased region" description="Polar residues" evidence="5">
    <location>
        <begin position="567"/>
        <end position="579"/>
    </location>
</feature>
<dbReference type="Proteomes" id="UP000777438">
    <property type="component" value="Unassembled WGS sequence"/>
</dbReference>
<dbReference type="AlphaFoldDB" id="A0A9P9AU69"/>
<evidence type="ECO:0000313" key="8">
    <source>
        <dbReference type="Proteomes" id="UP000777438"/>
    </source>
</evidence>
<evidence type="ECO:0000256" key="1">
    <source>
        <dbReference type="ARBA" id="ARBA00022723"/>
    </source>
</evidence>
<dbReference type="InterPro" id="IPR001965">
    <property type="entry name" value="Znf_PHD"/>
</dbReference>
<dbReference type="PROSITE" id="PS01359">
    <property type="entry name" value="ZF_PHD_1"/>
    <property type="match status" value="1"/>
</dbReference>
<feature type="compositionally biased region" description="Basic and acidic residues" evidence="5">
    <location>
        <begin position="289"/>
        <end position="298"/>
    </location>
</feature>
<dbReference type="PANTHER" id="PTHR47636:SF1">
    <property type="entry name" value="TRANSCRIPTIONAL REGULATORY PROTEIN RCO1"/>
    <property type="match status" value="1"/>
</dbReference>
<dbReference type="Pfam" id="PF00628">
    <property type="entry name" value="PHD"/>
    <property type="match status" value="1"/>
</dbReference>
<dbReference type="InterPro" id="IPR013083">
    <property type="entry name" value="Znf_RING/FYVE/PHD"/>
</dbReference>
<dbReference type="InterPro" id="IPR052819">
    <property type="entry name" value="Chromatin_regulatory_protein"/>
</dbReference>
<dbReference type="PROSITE" id="PS50016">
    <property type="entry name" value="ZF_PHD_2"/>
    <property type="match status" value="1"/>
</dbReference>
<feature type="region of interest" description="Disordered" evidence="5">
    <location>
        <begin position="632"/>
        <end position="691"/>
    </location>
</feature>
<dbReference type="InterPro" id="IPR019787">
    <property type="entry name" value="Znf_PHD-finger"/>
</dbReference>
<feature type="compositionally biased region" description="Acidic residues" evidence="5">
    <location>
        <begin position="334"/>
        <end position="351"/>
    </location>
</feature>
<dbReference type="CDD" id="cd15534">
    <property type="entry name" value="PHD2_PHF12_Rco1"/>
    <property type="match status" value="1"/>
</dbReference>
<feature type="compositionally biased region" description="Low complexity" evidence="5">
    <location>
        <begin position="1"/>
        <end position="15"/>
    </location>
</feature>
<feature type="compositionally biased region" description="Low complexity" evidence="5">
    <location>
        <begin position="425"/>
        <end position="439"/>
    </location>
</feature>
<dbReference type="GO" id="GO:0006357">
    <property type="term" value="P:regulation of transcription by RNA polymerase II"/>
    <property type="evidence" value="ECO:0007669"/>
    <property type="project" value="TreeGrafter"/>
</dbReference>
<organism evidence="7 8">
    <name type="scientific">Thelonectria olida</name>
    <dbReference type="NCBI Taxonomy" id="1576542"/>
    <lineage>
        <taxon>Eukaryota</taxon>
        <taxon>Fungi</taxon>
        <taxon>Dikarya</taxon>
        <taxon>Ascomycota</taxon>
        <taxon>Pezizomycotina</taxon>
        <taxon>Sordariomycetes</taxon>
        <taxon>Hypocreomycetidae</taxon>
        <taxon>Hypocreales</taxon>
        <taxon>Nectriaceae</taxon>
        <taxon>Thelonectria</taxon>
    </lineage>
</organism>
<dbReference type="SMART" id="SM00249">
    <property type="entry name" value="PHD"/>
    <property type="match status" value="2"/>
</dbReference>
<accession>A0A9P9AU69</accession>
<keyword evidence="3" id="KW-0862">Zinc</keyword>
<gene>
    <name evidence="7" type="ORF">B0T10DRAFT_556868</name>
</gene>
<feature type="compositionally biased region" description="Basic residues" evidence="5">
    <location>
        <begin position="358"/>
        <end position="377"/>
    </location>
</feature>
<evidence type="ECO:0000313" key="7">
    <source>
        <dbReference type="EMBL" id="KAH6897022.1"/>
    </source>
</evidence>
<feature type="region of interest" description="Disordered" evidence="5">
    <location>
        <begin position="289"/>
        <end position="318"/>
    </location>
</feature>
<feature type="domain" description="PHD-type" evidence="6">
    <location>
        <begin position="696"/>
        <end position="743"/>
    </location>
</feature>
<keyword evidence="8" id="KW-1185">Reference proteome</keyword>
<proteinExistence type="predicted"/>
<dbReference type="SUPFAM" id="SSF57903">
    <property type="entry name" value="FYVE/PHD zinc finger"/>
    <property type="match status" value="2"/>
</dbReference>
<feature type="compositionally biased region" description="Basic and acidic residues" evidence="5">
    <location>
        <begin position="1115"/>
        <end position="1124"/>
    </location>
</feature>
<dbReference type="InterPro" id="IPR019786">
    <property type="entry name" value="Zinc_finger_PHD-type_CS"/>
</dbReference>
<feature type="compositionally biased region" description="Basic residues" evidence="5">
    <location>
        <begin position="650"/>
        <end position="669"/>
    </location>
</feature>
<feature type="region of interest" description="Disordered" evidence="5">
    <location>
        <begin position="73"/>
        <end position="228"/>
    </location>
</feature>
<evidence type="ECO:0000259" key="6">
    <source>
        <dbReference type="PROSITE" id="PS50016"/>
    </source>
</evidence>
<dbReference type="GO" id="GO:0032221">
    <property type="term" value="C:Rpd3S complex"/>
    <property type="evidence" value="ECO:0007669"/>
    <property type="project" value="TreeGrafter"/>
</dbReference>
<dbReference type="InterPro" id="IPR011011">
    <property type="entry name" value="Znf_FYVE_PHD"/>
</dbReference>
<feature type="compositionally biased region" description="Basic residues" evidence="5">
    <location>
        <begin position="159"/>
        <end position="179"/>
    </location>
</feature>
<feature type="region of interest" description="Disordered" evidence="5">
    <location>
        <begin position="1096"/>
        <end position="1124"/>
    </location>
</feature>
<feature type="compositionally biased region" description="Basic and acidic residues" evidence="5">
    <location>
        <begin position="189"/>
        <end position="212"/>
    </location>
</feature>
<feature type="compositionally biased region" description="Polar residues" evidence="5">
    <location>
        <begin position="16"/>
        <end position="25"/>
    </location>
</feature>
<sequence>MVSSTTRASRSRFSSPAQHLNGSQKEQNDHSKTSASTQASRDFMQRWLEPTVQAKASFEDDGLMRYGVVENMAPLGALPKNKKPAPETTSTVRKIILRPSGASLAKSASEPEPAAEAPASASPPPAPALPSTPPRRKSIAVKIPVDDDEEDEDYEPKLPAKRRQSGRASLARRTRRSSGARRSSAAEATKPESPKETKASPKEAKEATEANETKQPSRSAPEDKEFTEKVIESAVDEALKHYRYPTAWALRTLYDENSHDRQFVAMIEDIFHQTADADTLRKWSKQIEDKKREGKKDNQGCYYFIPPSTNHRFTPHKPKTAPYAYLLHRHQGQEDQEEEDGDDDDDDDDEAQSERGRAPKRAKTSHSGHTHTHTHSHATRDSPRKMASGGSNSASASDNNHNGVNREQPSTPPFRRRAPRRDSASSDSSLSSAMSLSSPEVSIASVSPTRRGGGRTNRPGPEPSAGPKSQPITTRRKSLAAQSKQPPSSPSTSTSPIQINSSNDSEVHASASASMPGRVSAAQLFPNLPSKSSKTAKGKVPMPQEEASSPNEDAESFWNRRRDARRFTNSATVTESSVRGASEEQLVTPVKKQRKTRQSIVVPPTTRSTRSASKRPHDELDIAVSPVAWSFQGEGSSTVGSRAVTPTLRPAKKQRSGLRVKSSPVKKRGGTAAGLPRSSGDSAVPGASKDQVSDNEEECSACGAAGDVVCCDGCPRSFHFECVGMSRSDPLPDEWYCNECMFSKFPSKVPVHKGVFASALNHLEKSIPRSYSLPKELQERFEGVKAGPDGGYEEITATKTTRKKPGYEEVVDFFKQREDGQAVLCHGCQKSATDVRAIMPCSVCSLHWHLDCLDPPLAVPHMPKTWRCPAHADDVRAQAQRAGPAHRYRKAKDGPVITPAISRGLKNNGIIEVDWSDEPDLPNNSGWPDPASFGKTYKLQANGLILDCIEQLRRQGAGYGPRQDEQRWLSYLPLPVEDPNRPIKGSDMQRTVNEIQVALSLNGLKLSRSENIDQLISALLQNADPSVVALMAKNNANSIATGKLTEGDKIGLRALLAQMDAMSARIRDVLGEAPRMLERDNEMSNILSPEESVIDATGKMTPTPVTEPTPPSTFDHAEGSMDLD</sequence>
<reference evidence="7 8" key="1">
    <citation type="journal article" date="2021" name="Nat. Commun.">
        <title>Genetic determinants of endophytism in the Arabidopsis root mycobiome.</title>
        <authorList>
            <person name="Mesny F."/>
            <person name="Miyauchi S."/>
            <person name="Thiergart T."/>
            <person name="Pickel B."/>
            <person name="Atanasova L."/>
            <person name="Karlsson M."/>
            <person name="Huettel B."/>
            <person name="Barry K.W."/>
            <person name="Haridas S."/>
            <person name="Chen C."/>
            <person name="Bauer D."/>
            <person name="Andreopoulos W."/>
            <person name="Pangilinan J."/>
            <person name="LaButti K."/>
            <person name="Riley R."/>
            <person name="Lipzen A."/>
            <person name="Clum A."/>
            <person name="Drula E."/>
            <person name="Henrissat B."/>
            <person name="Kohler A."/>
            <person name="Grigoriev I.V."/>
            <person name="Martin F.M."/>
            <person name="Hacquard S."/>
        </authorList>
    </citation>
    <scope>NUCLEOTIDE SEQUENCE [LARGE SCALE GENOMIC DNA]</scope>
    <source>
        <strain evidence="7 8">MPI-CAGE-CH-0241</strain>
    </source>
</reference>
<evidence type="ECO:0000256" key="4">
    <source>
        <dbReference type="PROSITE-ProRule" id="PRU00146"/>
    </source>
</evidence>
<dbReference type="Gene3D" id="3.30.40.10">
    <property type="entry name" value="Zinc/RING finger domain, C3HC4 (zinc finger)"/>
    <property type="match status" value="1"/>
</dbReference>
<name>A0A9P9AU69_9HYPO</name>
<dbReference type="PANTHER" id="PTHR47636">
    <property type="entry name" value="TRANSCRIPTIONAL REGULATORY PROTEIN RCO1"/>
    <property type="match status" value="1"/>
</dbReference>
<dbReference type="OrthoDB" id="5876363at2759"/>
<evidence type="ECO:0000256" key="3">
    <source>
        <dbReference type="ARBA" id="ARBA00022833"/>
    </source>
</evidence>
<evidence type="ECO:0000256" key="2">
    <source>
        <dbReference type="ARBA" id="ARBA00022771"/>
    </source>
</evidence>
<protein>
    <recommendedName>
        <fullName evidence="6">PHD-type domain-containing protein</fullName>
    </recommendedName>
</protein>
<feature type="compositionally biased region" description="Low complexity" evidence="5">
    <location>
        <begin position="102"/>
        <end position="120"/>
    </location>
</feature>
<keyword evidence="1" id="KW-0479">Metal-binding</keyword>
<dbReference type="EMBL" id="JAGPYM010000003">
    <property type="protein sequence ID" value="KAH6897022.1"/>
    <property type="molecule type" value="Genomic_DNA"/>
</dbReference>
<keyword evidence="2 4" id="KW-0863">Zinc-finger</keyword>
<comment type="caution">
    <text evidence="7">The sequence shown here is derived from an EMBL/GenBank/DDBJ whole genome shotgun (WGS) entry which is preliminary data.</text>
</comment>
<feature type="compositionally biased region" description="Pro residues" evidence="5">
    <location>
        <begin position="121"/>
        <end position="133"/>
    </location>
</feature>
<evidence type="ECO:0000256" key="5">
    <source>
        <dbReference type="SAM" id="MobiDB-lite"/>
    </source>
</evidence>
<dbReference type="GO" id="GO:0008270">
    <property type="term" value="F:zinc ion binding"/>
    <property type="evidence" value="ECO:0007669"/>
    <property type="project" value="UniProtKB-KW"/>
</dbReference>
<feature type="compositionally biased region" description="Low complexity" evidence="5">
    <location>
        <begin position="387"/>
        <end position="403"/>
    </location>
</feature>
<feature type="region of interest" description="Disordered" evidence="5">
    <location>
        <begin position="331"/>
        <end position="619"/>
    </location>
</feature>
<feature type="region of interest" description="Disordered" evidence="5">
    <location>
        <begin position="1"/>
        <end position="46"/>
    </location>
</feature>
<dbReference type="Gene3D" id="2.30.30.1150">
    <property type="match status" value="1"/>
</dbReference>
<feature type="compositionally biased region" description="Low complexity" evidence="5">
    <location>
        <begin position="490"/>
        <end position="503"/>
    </location>
</feature>